<evidence type="ECO:0000256" key="1">
    <source>
        <dbReference type="ARBA" id="ARBA00004651"/>
    </source>
</evidence>
<keyword evidence="5 6" id="KW-0472">Membrane</keyword>
<reference evidence="8 9" key="1">
    <citation type="submission" date="2018-05" db="EMBL/GenBank/DDBJ databases">
        <title>The Hungate 1000. A catalogue of reference genomes from the rumen microbiome.</title>
        <authorList>
            <person name="Kelly W."/>
        </authorList>
    </citation>
    <scope>NUCLEOTIDE SEQUENCE [LARGE SCALE GENOMIC DNA]</scope>
    <source>
        <strain evidence="8 9">SAb67</strain>
    </source>
</reference>
<evidence type="ECO:0000313" key="8">
    <source>
        <dbReference type="EMBL" id="PWJ13003.1"/>
    </source>
</evidence>
<proteinExistence type="predicted"/>
<dbReference type="RefSeq" id="WP_109726291.1">
    <property type="nucleotide sequence ID" value="NZ_QGDI01000005.1"/>
</dbReference>
<dbReference type="Pfam" id="PF02687">
    <property type="entry name" value="FtsX"/>
    <property type="match status" value="2"/>
</dbReference>
<keyword evidence="3 6" id="KW-0812">Transmembrane</keyword>
<evidence type="ECO:0000256" key="5">
    <source>
        <dbReference type="ARBA" id="ARBA00023136"/>
    </source>
</evidence>
<feature type="transmembrane region" description="Helical" evidence="6">
    <location>
        <begin position="259"/>
        <end position="280"/>
    </location>
</feature>
<evidence type="ECO:0000259" key="7">
    <source>
        <dbReference type="Pfam" id="PF02687"/>
    </source>
</evidence>
<feature type="transmembrane region" description="Helical" evidence="6">
    <location>
        <begin position="423"/>
        <end position="443"/>
    </location>
</feature>
<keyword evidence="4 6" id="KW-1133">Transmembrane helix</keyword>
<evidence type="ECO:0000256" key="3">
    <source>
        <dbReference type="ARBA" id="ARBA00022692"/>
    </source>
</evidence>
<dbReference type="Proteomes" id="UP000245720">
    <property type="component" value="Unassembled WGS sequence"/>
</dbReference>
<feature type="transmembrane region" description="Helical" evidence="6">
    <location>
        <begin position="625"/>
        <end position="649"/>
    </location>
</feature>
<feature type="transmembrane region" description="Helical" evidence="6">
    <location>
        <begin position="716"/>
        <end position="734"/>
    </location>
</feature>
<dbReference type="PANTHER" id="PTHR30287">
    <property type="entry name" value="MEMBRANE COMPONENT OF PREDICTED ABC SUPERFAMILY METABOLITE UPTAKE TRANSPORTER"/>
    <property type="match status" value="1"/>
</dbReference>
<name>A0A315XZ40_RUMFL</name>
<feature type="transmembrane region" description="Helical" evidence="6">
    <location>
        <begin position="25"/>
        <end position="44"/>
    </location>
</feature>
<feature type="domain" description="ABC3 transporter permease C-terminal" evidence="7">
    <location>
        <begin position="627"/>
        <end position="746"/>
    </location>
</feature>
<dbReference type="EMBL" id="QGDI01000005">
    <property type="protein sequence ID" value="PWJ13003.1"/>
    <property type="molecule type" value="Genomic_DNA"/>
</dbReference>
<feature type="transmembrane region" description="Helical" evidence="6">
    <location>
        <begin position="676"/>
        <end position="696"/>
    </location>
</feature>
<sequence length="756" mass="86491">MVRKIPHFIPVLHRKVLRTIFDNKLVYIGVVILVLLGSMLYTSFNVSASNLDKEIKDFRSRCCQEDVNFTLQEPLSEKRMSALESKYDVVIEKRKIANYEKDGDTVRVLEATEKINKYEVISGEDISKSGEILVDKLYADAHKLSAGDEITLYSKKYKIKGFMAEPDYLFMLKTDSDMVVNHKTFGIAIMSKDDIAKIKDGYDYYMLRRNDDNDEDVLDEIKADLNSDNIVLDYRLAEDNVRITTIDGDITTFIQCSGLVPTVILIICCLLVAVFLWRIIRTEYTMIGTLFAIGYNKRKIVGEYLAFPIFISLLGGLLGTILGIPFSKTVIGMVFENKYSMPGVLSKVDPKYLLISLILPYIFMIPVTLFVILSALKLTPVNLMRNVSKEKNIGILEKLLKFKNMSFDLKFTLREVLRNIRRCLIVFVSILFASLLLLFGFTANDSVSYMYDSMKGTYVNQYNYYFNSIQVDQPEKGERQNFSKFAVEDDYGKEVTITIFGIDSKAKLVKFKDEGGKRIKLSNTVISSGIAEKLNIKEGDLLYAENKLTGKEIEVEIDKIAEDYNYYIYMPIDQFNEINEYPEGSYISLISNDKLNIDKEKILNVLDADDQQKGYKEYTKTFKSLINIVSIIAFIIGVVVINIIITISVEENKNNISMMKVLGYHNKKIISLMIRYNIFIVIAAYLLSVPIIKYLIKQLFDILGESMNAVIPVKLYSHNVLIGFLIILLTYEVSKFISVRRVFKISMVDSLKSKNE</sequence>
<organism evidence="8 9">
    <name type="scientific">Ruminococcus flavefaciens</name>
    <dbReference type="NCBI Taxonomy" id="1265"/>
    <lineage>
        <taxon>Bacteria</taxon>
        <taxon>Bacillati</taxon>
        <taxon>Bacillota</taxon>
        <taxon>Clostridia</taxon>
        <taxon>Eubacteriales</taxon>
        <taxon>Oscillospiraceae</taxon>
        <taxon>Ruminococcus</taxon>
    </lineage>
</organism>
<comment type="caution">
    <text evidence="8">The sequence shown here is derived from an EMBL/GenBank/DDBJ whole genome shotgun (WGS) entry which is preliminary data.</text>
</comment>
<dbReference type="PANTHER" id="PTHR30287:SF1">
    <property type="entry name" value="INNER MEMBRANE PROTEIN"/>
    <property type="match status" value="1"/>
</dbReference>
<protein>
    <submittedName>
        <fullName evidence="8">Putative ABC transport system permease protein</fullName>
    </submittedName>
</protein>
<accession>A0A315XZ40</accession>
<feature type="transmembrane region" description="Helical" evidence="6">
    <location>
        <begin position="352"/>
        <end position="376"/>
    </location>
</feature>
<gene>
    <name evidence="8" type="ORF">IE37_01501</name>
</gene>
<feature type="transmembrane region" description="Helical" evidence="6">
    <location>
        <begin position="301"/>
        <end position="326"/>
    </location>
</feature>
<comment type="subcellular location">
    <subcellularLocation>
        <location evidence="1">Cell membrane</location>
        <topology evidence="1">Multi-pass membrane protein</topology>
    </subcellularLocation>
</comment>
<dbReference type="InterPro" id="IPR038766">
    <property type="entry name" value="Membrane_comp_ABC_pdt"/>
</dbReference>
<feature type="domain" description="ABC3 transporter permease C-terminal" evidence="7">
    <location>
        <begin position="259"/>
        <end position="378"/>
    </location>
</feature>
<evidence type="ECO:0000256" key="6">
    <source>
        <dbReference type="SAM" id="Phobius"/>
    </source>
</evidence>
<keyword evidence="2" id="KW-1003">Cell membrane</keyword>
<evidence type="ECO:0000256" key="4">
    <source>
        <dbReference type="ARBA" id="ARBA00022989"/>
    </source>
</evidence>
<dbReference type="GO" id="GO:0005886">
    <property type="term" value="C:plasma membrane"/>
    <property type="evidence" value="ECO:0007669"/>
    <property type="project" value="UniProtKB-SubCell"/>
</dbReference>
<dbReference type="OrthoDB" id="2934570at2"/>
<evidence type="ECO:0000313" key="9">
    <source>
        <dbReference type="Proteomes" id="UP000245720"/>
    </source>
</evidence>
<dbReference type="InterPro" id="IPR003838">
    <property type="entry name" value="ABC3_permease_C"/>
</dbReference>
<evidence type="ECO:0000256" key="2">
    <source>
        <dbReference type="ARBA" id="ARBA00022475"/>
    </source>
</evidence>
<dbReference type="AlphaFoldDB" id="A0A315XZ40"/>